<evidence type="ECO:0000313" key="3">
    <source>
        <dbReference type="Proteomes" id="UP000622604"/>
    </source>
</evidence>
<dbReference type="Gene3D" id="3.75.10.10">
    <property type="entry name" value="L-arginine/glycine Amidinotransferase, Chain A"/>
    <property type="match status" value="1"/>
</dbReference>
<evidence type="ECO:0000256" key="1">
    <source>
        <dbReference type="ARBA" id="ARBA00022801"/>
    </source>
</evidence>
<protein>
    <submittedName>
        <fullName evidence="2">Agmatine deiminase</fullName>
    </submittedName>
</protein>
<dbReference type="PANTHER" id="PTHR31377">
    <property type="entry name" value="AGMATINE DEIMINASE-RELATED"/>
    <property type="match status" value="1"/>
</dbReference>
<dbReference type="Pfam" id="PF04371">
    <property type="entry name" value="PAD_porph"/>
    <property type="match status" value="1"/>
</dbReference>
<dbReference type="GO" id="GO:0047632">
    <property type="term" value="F:agmatine deiminase activity"/>
    <property type="evidence" value="ECO:0007669"/>
    <property type="project" value="TreeGrafter"/>
</dbReference>
<dbReference type="SUPFAM" id="SSF55909">
    <property type="entry name" value="Pentein"/>
    <property type="match status" value="1"/>
</dbReference>
<reference evidence="2" key="2">
    <citation type="submission" date="2020-09" db="EMBL/GenBank/DDBJ databases">
        <authorList>
            <person name="Sun Q."/>
            <person name="Kim S."/>
        </authorList>
    </citation>
    <scope>NUCLEOTIDE SEQUENCE</scope>
    <source>
        <strain evidence="2">KCTC 32337</strain>
    </source>
</reference>
<reference evidence="2" key="1">
    <citation type="journal article" date="2014" name="Int. J. Syst. Evol. Microbiol.">
        <title>Complete genome sequence of Corynebacterium casei LMG S-19264T (=DSM 44701T), isolated from a smear-ripened cheese.</title>
        <authorList>
            <consortium name="US DOE Joint Genome Institute (JGI-PGF)"/>
            <person name="Walter F."/>
            <person name="Albersmeier A."/>
            <person name="Kalinowski J."/>
            <person name="Ruckert C."/>
        </authorList>
    </citation>
    <scope>NUCLEOTIDE SEQUENCE</scope>
    <source>
        <strain evidence="2">KCTC 32337</strain>
    </source>
</reference>
<dbReference type="InterPro" id="IPR007466">
    <property type="entry name" value="Peptidyl-Arg-deiminase_porph"/>
</dbReference>
<organism evidence="2 3">
    <name type="scientific">Paraglaciecola chathamensis</name>
    <dbReference type="NCBI Taxonomy" id="368405"/>
    <lineage>
        <taxon>Bacteria</taxon>
        <taxon>Pseudomonadati</taxon>
        <taxon>Pseudomonadota</taxon>
        <taxon>Gammaproteobacteria</taxon>
        <taxon>Alteromonadales</taxon>
        <taxon>Alteromonadaceae</taxon>
        <taxon>Paraglaciecola</taxon>
    </lineage>
</organism>
<dbReference type="GO" id="GO:0009446">
    <property type="term" value="P:putrescine biosynthetic process"/>
    <property type="evidence" value="ECO:0007669"/>
    <property type="project" value="InterPro"/>
</dbReference>
<keyword evidence="1" id="KW-0378">Hydrolase</keyword>
<dbReference type="PANTHER" id="PTHR31377:SF0">
    <property type="entry name" value="AGMATINE DEIMINASE-RELATED"/>
    <property type="match status" value="1"/>
</dbReference>
<dbReference type="AlphaFoldDB" id="A0A8H9LXV3"/>
<accession>A0A8H9LXV3</accession>
<dbReference type="Proteomes" id="UP000622604">
    <property type="component" value="Unassembled WGS sequence"/>
</dbReference>
<sequence length="355" mass="39432">MMVNAMRLLPEWAPQEAIILAWPDDKTDWQPWLADVRQVYLTIIATLNQAGTGVILLIRDDQRSTFTSLSKDFAQPIDRVLLVRADYNDTWVRDYGFLTCHSSGGMQPIEFNFNGWGNKFDAKKDNQINQQVLAGLCRLPLQSFDVVAEGGALEIDDAGVLLSTEFCLSNPERNGDMTMSQYRGAFKVALGAKSVHIFQHGHLEGDDTDGHIDTLVRFTPDDGLVVQSAFNVPDDSHHAGLAALVTECREALPEHKIFELPLPCVFNQQGERLPASYANYLINNKQILCPVYQQPQDDLAMEVMAKAYPGHSIVPINCLPLVQQFGSLHCISMQVPVSTLTFDISQKLATGVSEL</sequence>
<proteinExistence type="predicted"/>
<evidence type="ECO:0000313" key="2">
    <source>
        <dbReference type="EMBL" id="GGZ75163.1"/>
    </source>
</evidence>
<name>A0A8H9LXV3_9ALTE</name>
<comment type="caution">
    <text evidence="2">The sequence shown here is derived from an EMBL/GenBank/DDBJ whole genome shotgun (WGS) entry which is preliminary data.</text>
</comment>
<dbReference type="EMBL" id="BMZC01000012">
    <property type="protein sequence ID" value="GGZ75163.1"/>
    <property type="molecule type" value="Genomic_DNA"/>
</dbReference>
<gene>
    <name evidence="2" type="primary">aguA</name>
    <name evidence="2" type="ORF">GCM10011274_36740</name>
</gene>
<dbReference type="GO" id="GO:0004668">
    <property type="term" value="F:protein-arginine deiminase activity"/>
    <property type="evidence" value="ECO:0007669"/>
    <property type="project" value="InterPro"/>
</dbReference>